<feature type="region of interest" description="Disordered" evidence="1">
    <location>
        <begin position="31"/>
        <end position="230"/>
    </location>
</feature>
<accession>A0ABQ5F214</accession>
<sequence length="392" mass="42700">MYQILTTHIEGADEEISNGGSPRVIVYGYDGLPMQPVASPSPDYVPGPEHPPSPDYVPGPEHPPSPIEIPYIPEPEYPEYLVPSEDEAPMEDQPLPADASPEDLSPGYMPDSDLEEDLEEDSEEEHADYPADGGDEDDEPSDDDDDDDTDDDDEEPFKDEDDDDEEEEHLAPINFSVAPVADPVPSTGDIEAFEIDDSAPTPRSPQIRVPFAQTHLRKERKTVRPEPPMSTSMEARITEYAAAPTPPIPVASPPLPLPSPLTTSPTDAGAPLGYRTAGIWMRAAAASPPLLLPSTSYRTNVPEAEMPPWKRACFTTPAPGCEIGESSAAGTARRPGPTPEADTWDEIVEAMMEIAPTTLEGVDQRVTELDTLLGKRLRVSGRFERHMMTELT</sequence>
<keyword evidence="3" id="KW-1185">Reference proteome</keyword>
<dbReference type="EMBL" id="BQNB010016924">
    <property type="protein sequence ID" value="GJT57366.1"/>
    <property type="molecule type" value="Genomic_DNA"/>
</dbReference>
<organism evidence="2 3">
    <name type="scientific">Tanacetum coccineum</name>
    <dbReference type="NCBI Taxonomy" id="301880"/>
    <lineage>
        <taxon>Eukaryota</taxon>
        <taxon>Viridiplantae</taxon>
        <taxon>Streptophyta</taxon>
        <taxon>Embryophyta</taxon>
        <taxon>Tracheophyta</taxon>
        <taxon>Spermatophyta</taxon>
        <taxon>Magnoliopsida</taxon>
        <taxon>eudicotyledons</taxon>
        <taxon>Gunneridae</taxon>
        <taxon>Pentapetalae</taxon>
        <taxon>asterids</taxon>
        <taxon>campanulids</taxon>
        <taxon>Asterales</taxon>
        <taxon>Asteraceae</taxon>
        <taxon>Asteroideae</taxon>
        <taxon>Anthemideae</taxon>
        <taxon>Anthemidinae</taxon>
        <taxon>Tanacetum</taxon>
    </lineage>
</organism>
<name>A0ABQ5F214_9ASTR</name>
<evidence type="ECO:0000313" key="3">
    <source>
        <dbReference type="Proteomes" id="UP001151760"/>
    </source>
</evidence>
<comment type="caution">
    <text evidence="2">The sequence shown here is derived from an EMBL/GenBank/DDBJ whole genome shotgun (WGS) entry which is preliminary data.</text>
</comment>
<evidence type="ECO:0000313" key="2">
    <source>
        <dbReference type="EMBL" id="GJT57366.1"/>
    </source>
</evidence>
<feature type="compositionally biased region" description="Pro residues" evidence="1">
    <location>
        <begin position="43"/>
        <end position="75"/>
    </location>
</feature>
<reference evidence="2" key="2">
    <citation type="submission" date="2022-01" db="EMBL/GenBank/DDBJ databases">
        <authorList>
            <person name="Yamashiro T."/>
            <person name="Shiraishi A."/>
            <person name="Satake H."/>
            <person name="Nakayama K."/>
        </authorList>
    </citation>
    <scope>NUCLEOTIDE SEQUENCE</scope>
</reference>
<reference evidence="2" key="1">
    <citation type="journal article" date="2022" name="Int. J. Mol. Sci.">
        <title>Draft Genome of Tanacetum Coccineum: Genomic Comparison of Closely Related Tanacetum-Family Plants.</title>
        <authorList>
            <person name="Yamashiro T."/>
            <person name="Shiraishi A."/>
            <person name="Nakayama K."/>
            <person name="Satake H."/>
        </authorList>
    </citation>
    <scope>NUCLEOTIDE SEQUENCE</scope>
</reference>
<feature type="compositionally biased region" description="Acidic residues" evidence="1">
    <location>
        <begin position="133"/>
        <end position="168"/>
    </location>
</feature>
<protein>
    <submittedName>
        <fullName evidence="2">Uncharacterized protein</fullName>
    </submittedName>
</protein>
<dbReference type="Proteomes" id="UP001151760">
    <property type="component" value="Unassembled WGS sequence"/>
</dbReference>
<evidence type="ECO:0000256" key="1">
    <source>
        <dbReference type="SAM" id="MobiDB-lite"/>
    </source>
</evidence>
<gene>
    <name evidence="2" type="ORF">Tco_0992420</name>
</gene>
<proteinExistence type="predicted"/>
<feature type="compositionally biased region" description="Acidic residues" evidence="1">
    <location>
        <begin position="112"/>
        <end position="126"/>
    </location>
</feature>